<evidence type="ECO:0008006" key="3">
    <source>
        <dbReference type="Google" id="ProtNLM"/>
    </source>
</evidence>
<organism evidence="1 2">
    <name type="scientific">Sedimenticola thiotaurini</name>
    <dbReference type="NCBI Taxonomy" id="1543721"/>
    <lineage>
        <taxon>Bacteria</taxon>
        <taxon>Pseudomonadati</taxon>
        <taxon>Pseudomonadota</taxon>
        <taxon>Gammaproteobacteria</taxon>
        <taxon>Chromatiales</taxon>
        <taxon>Sedimenticolaceae</taxon>
        <taxon>Sedimenticola</taxon>
    </lineage>
</organism>
<dbReference type="RefSeq" id="WP_046858011.1">
    <property type="nucleotide sequence ID" value="NZ_CP011412.1"/>
</dbReference>
<keyword evidence="2" id="KW-1185">Reference proteome</keyword>
<gene>
    <name evidence="1" type="ORF">AAY24_00490</name>
</gene>
<dbReference type="EMBL" id="CP011412">
    <property type="protein sequence ID" value="AKH19073.1"/>
    <property type="molecule type" value="Genomic_DNA"/>
</dbReference>
<accession>A0A0F7JWW6</accession>
<dbReference type="Proteomes" id="UP000034410">
    <property type="component" value="Chromosome"/>
</dbReference>
<dbReference type="AlphaFoldDB" id="A0A0F7JWW6"/>
<name>A0A0F7JWW6_9GAMM</name>
<proteinExistence type="predicted"/>
<evidence type="ECO:0000313" key="2">
    <source>
        <dbReference type="Proteomes" id="UP000034410"/>
    </source>
</evidence>
<dbReference type="KEGG" id="seds:AAY24_00490"/>
<protein>
    <recommendedName>
        <fullName evidence="3">DsrE family protein</fullName>
    </recommendedName>
</protein>
<reference evidence="1 2" key="1">
    <citation type="journal article" date="2015" name="Genome Announc.">
        <title>Complete Genome Sequence of Sedimenticola thiotaurini Strain SIP-G1, a Polyphosphate- and Polyhydroxyalkanoate-Accumulating Sulfur-Oxidizing Gammaproteobacterium Isolated from Salt Marsh Sediments.</title>
        <authorList>
            <person name="Flood B.E."/>
            <person name="Jones D.S."/>
            <person name="Bailey J.V."/>
        </authorList>
    </citation>
    <scope>NUCLEOTIDE SEQUENCE [LARGE SCALE GENOMIC DNA]</scope>
    <source>
        <strain evidence="1 2">SIP-G1</strain>
    </source>
</reference>
<dbReference type="OrthoDB" id="5796840at2"/>
<evidence type="ECO:0000313" key="1">
    <source>
        <dbReference type="EMBL" id="AKH19073.1"/>
    </source>
</evidence>
<sequence>MNLLFIVSTPGAGRLLKSLAAACKRKGTRWSCFFTNDGVSILAEPGMEDLSCCAQRVVVCEHSWARFMGDKPCPVELGSQTQNSIMVGEADRIVSL</sequence>